<evidence type="ECO:0000256" key="14">
    <source>
        <dbReference type="RuleBase" id="RU000591"/>
    </source>
</evidence>
<dbReference type="PROSITE" id="PS51787">
    <property type="entry name" value="LON_N"/>
    <property type="match status" value="1"/>
</dbReference>
<evidence type="ECO:0000256" key="8">
    <source>
        <dbReference type="ARBA" id="ARBA00023016"/>
    </source>
</evidence>
<comment type="catalytic activity">
    <reaction evidence="9 10 13">
        <text>Hydrolysis of proteins in presence of ATP.</text>
        <dbReference type="EC" id="3.4.21.53"/>
    </reaction>
</comment>
<dbReference type="InterPro" id="IPR003593">
    <property type="entry name" value="AAA+_ATPase"/>
</dbReference>
<comment type="similarity">
    <text evidence="9 10 13 14">Belongs to the peptidase S16 family.</text>
</comment>
<dbReference type="GO" id="GO:0016887">
    <property type="term" value="F:ATP hydrolysis activity"/>
    <property type="evidence" value="ECO:0007669"/>
    <property type="project" value="UniProtKB-UniRule"/>
</dbReference>
<dbReference type="CDD" id="cd19500">
    <property type="entry name" value="RecA-like_Lon"/>
    <property type="match status" value="1"/>
</dbReference>
<evidence type="ECO:0000256" key="4">
    <source>
        <dbReference type="ARBA" id="ARBA00022741"/>
    </source>
</evidence>
<feature type="domain" description="Lon N-terminal" evidence="17">
    <location>
        <begin position="13"/>
        <end position="204"/>
    </location>
</feature>
<evidence type="ECO:0000256" key="12">
    <source>
        <dbReference type="PIRSR" id="PIRSR001174-2"/>
    </source>
</evidence>
<evidence type="ECO:0000256" key="5">
    <source>
        <dbReference type="ARBA" id="ARBA00022801"/>
    </source>
</evidence>
<protein>
    <recommendedName>
        <fullName evidence="9 10">Lon protease</fullName>
        <ecNumber evidence="9 10">3.4.21.53</ecNumber>
    </recommendedName>
    <alternativeName>
        <fullName evidence="9">ATP-dependent protease La</fullName>
    </alternativeName>
</protein>
<gene>
    <name evidence="18" type="primary">lon1</name>
    <name evidence="9" type="synonym">lon</name>
    <name evidence="18" type="ORF">DDT42_01191</name>
</gene>
<evidence type="ECO:0000256" key="2">
    <source>
        <dbReference type="ARBA" id="ARBA00022490"/>
    </source>
</evidence>
<dbReference type="PROSITE" id="PS51786">
    <property type="entry name" value="LON_PROTEOLYTIC"/>
    <property type="match status" value="1"/>
</dbReference>
<evidence type="ECO:0000313" key="18">
    <source>
        <dbReference type="EMBL" id="MBT9145321.1"/>
    </source>
</evidence>
<keyword evidence="5 9" id="KW-0378">Hydrolase</keyword>
<dbReference type="InterPro" id="IPR027065">
    <property type="entry name" value="Lon_Prtase"/>
</dbReference>
<dbReference type="Gene3D" id="1.20.58.1480">
    <property type="match status" value="1"/>
</dbReference>
<feature type="binding site" evidence="9 12">
    <location>
        <begin position="356"/>
        <end position="363"/>
    </location>
    <ligand>
        <name>ATP</name>
        <dbReference type="ChEBI" id="CHEBI:30616"/>
    </ligand>
</feature>
<dbReference type="PRINTS" id="PR00830">
    <property type="entry name" value="ENDOLAPTASE"/>
</dbReference>
<dbReference type="HAMAP" id="MF_01973">
    <property type="entry name" value="lon_bact"/>
    <property type="match status" value="1"/>
</dbReference>
<keyword evidence="4 9" id="KW-0547">Nucleotide-binding</keyword>
<comment type="subcellular location">
    <subcellularLocation>
        <location evidence="1 9 10">Cytoplasm</location>
    </subcellularLocation>
</comment>
<dbReference type="NCBIfam" id="TIGR00763">
    <property type="entry name" value="lon"/>
    <property type="match status" value="1"/>
</dbReference>
<dbReference type="InterPro" id="IPR004815">
    <property type="entry name" value="Lon_bac/euk-typ"/>
</dbReference>
<dbReference type="GO" id="GO:0043565">
    <property type="term" value="F:sequence-specific DNA binding"/>
    <property type="evidence" value="ECO:0007669"/>
    <property type="project" value="UniProtKB-UniRule"/>
</dbReference>
<dbReference type="SMART" id="SM00382">
    <property type="entry name" value="AAA"/>
    <property type="match status" value="1"/>
</dbReference>
<comment type="subunit">
    <text evidence="9 10">Homohexamer. Organized in a ring with a central cavity.</text>
</comment>
<dbReference type="InterPro" id="IPR020568">
    <property type="entry name" value="Ribosomal_Su5_D2-typ_SF"/>
</dbReference>
<keyword evidence="7 9" id="KW-0067">ATP-binding</keyword>
<dbReference type="InterPro" id="IPR015947">
    <property type="entry name" value="PUA-like_sf"/>
</dbReference>
<dbReference type="InterPro" id="IPR003111">
    <property type="entry name" value="Lon_prtase_N"/>
</dbReference>
<dbReference type="GO" id="GO:0005524">
    <property type="term" value="F:ATP binding"/>
    <property type="evidence" value="ECO:0007669"/>
    <property type="project" value="UniProtKB-UniRule"/>
</dbReference>
<comment type="caution">
    <text evidence="18">The sequence shown here is derived from an EMBL/GenBank/DDBJ whole genome shotgun (WGS) entry which is preliminary data.</text>
</comment>
<dbReference type="GO" id="GO:0004176">
    <property type="term" value="F:ATP-dependent peptidase activity"/>
    <property type="evidence" value="ECO:0007669"/>
    <property type="project" value="UniProtKB-UniRule"/>
</dbReference>
<organism evidence="18 19">
    <name type="scientific">Psychracetigena formicireducens</name>
    <dbReference type="NCBI Taxonomy" id="2986056"/>
    <lineage>
        <taxon>Bacteria</taxon>
        <taxon>Bacillati</taxon>
        <taxon>Candidatus Lithacetigenota</taxon>
        <taxon>Candidatus Psychracetigena</taxon>
    </lineage>
</organism>
<dbReference type="Gene3D" id="3.40.50.300">
    <property type="entry name" value="P-loop containing nucleotide triphosphate hydrolases"/>
    <property type="match status" value="1"/>
</dbReference>
<evidence type="ECO:0000256" key="10">
    <source>
        <dbReference type="PIRNR" id="PIRNR001174"/>
    </source>
</evidence>
<dbReference type="InterPro" id="IPR027417">
    <property type="entry name" value="P-loop_NTPase"/>
</dbReference>
<keyword evidence="6 9" id="KW-0720">Serine protease</keyword>
<evidence type="ECO:0000256" key="3">
    <source>
        <dbReference type="ARBA" id="ARBA00022670"/>
    </source>
</evidence>
<keyword evidence="15" id="KW-0175">Coiled coil</keyword>
<evidence type="ECO:0000256" key="9">
    <source>
        <dbReference type="HAMAP-Rule" id="MF_01973"/>
    </source>
</evidence>
<evidence type="ECO:0000256" key="1">
    <source>
        <dbReference type="ARBA" id="ARBA00004496"/>
    </source>
</evidence>
<dbReference type="Gene3D" id="1.10.8.60">
    <property type="match status" value="1"/>
</dbReference>
<reference evidence="18 19" key="1">
    <citation type="journal article" date="2021" name="bioRxiv">
        <title>Unique metabolic strategies in Hadean analogues reveal hints for primordial physiology.</title>
        <authorList>
            <person name="Nobu M.K."/>
            <person name="Nakai R."/>
            <person name="Tamazawa S."/>
            <person name="Mori H."/>
            <person name="Toyoda A."/>
            <person name="Ijiri A."/>
            <person name="Suzuki S."/>
            <person name="Kurokawa K."/>
            <person name="Kamagata Y."/>
            <person name="Tamaki H."/>
        </authorList>
    </citation>
    <scope>NUCLEOTIDE SEQUENCE [LARGE SCALE GENOMIC DNA]</scope>
    <source>
        <strain evidence="18">BS525</strain>
    </source>
</reference>
<dbReference type="EC" id="3.4.21.53" evidence="9 10"/>
<dbReference type="EMBL" id="QLTW01000075">
    <property type="protein sequence ID" value="MBT9145321.1"/>
    <property type="molecule type" value="Genomic_DNA"/>
</dbReference>
<dbReference type="Gene3D" id="1.20.5.5270">
    <property type="match status" value="1"/>
</dbReference>
<evidence type="ECO:0000256" key="7">
    <source>
        <dbReference type="ARBA" id="ARBA00022840"/>
    </source>
</evidence>
<dbReference type="InterPro" id="IPR014721">
    <property type="entry name" value="Ribsml_uS5_D2-typ_fold_subgr"/>
</dbReference>
<dbReference type="FunFam" id="3.40.50.300:FF:000382">
    <property type="entry name" value="Lon protease homolog 2, peroxisomal"/>
    <property type="match status" value="1"/>
</dbReference>
<keyword evidence="3 9" id="KW-0645">Protease</keyword>
<dbReference type="InterPro" id="IPR054594">
    <property type="entry name" value="Lon_lid"/>
</dbReference>
<feature type="active site" evidence="9 11">
    <location>
        <position position="680"/>
    </location>
</feature>
<dbReference type="InterPro" id="IPR008269">
    <property type="entry name" value="Lon_proteolytic"/>
</dbReference>
<sequence>MENIQQIDIPTVLPILPLKNTVIYPYMMIPLTVGRDKSIKLINDLGTNKVLGLISQTTDLEDPEFTDLYSMGTAAVILKMMRMPDGTMSVIVQGIKRIMVKTWLDKKPYFKAEVRIIDEDERETVESEGVKRHAISLLERVVSISPDFSREVYVAAINTDHPGRLADLITSNLNLKLSERQQVLETLEPIKRLLLVSEFLQKEIEILEVADKIQSQVKEELSKAQRQAILREQLKAIQRELGEADDKNMDVTEFRKKLGETELPEQAKALAEREIEKLERMPTYAAEYIVSRTYLDWLLSLPWKTASTDNLSINEASTILDEDHYNLEKPKERILDFLAVRKLKGQTKGPILCFVGPPGVGKTSLGQSIARAMNRKFIRISLGGMRDEAEIRGHRRTYVGAIPGRIMQNLRNVGVNNPVFMLDEIDKIGMDFRGDPSAALLEVLDPEQNHSFADHYIEAPFDLSSIFFILTANLMDTVPPALRDRMEVIELPGYTEPEKIEIAKKYLVSKQVKENGLSIEEVKIYDDALQDIIRYYTREAGVRNLERSIARICRKIARKKSEENLNQPIIINSNNLSNYLGVRRYRLEEAQEKSEVGVATGLAVTPAGGEVLLIETAQMEGKGVLSLTGQLGEVMQESAKAGLTYIRTRAKEMGLETNFYENKDLHIHVPAGAIPKDGPSAGIAIAVSVLSSLTRKPIRKDVAMTGEITLRGKVLSVGGIKEKVMAAQRAGIQKVIIPLENEKDLEEVPAFIKEVLDIKLVKHMDEVLCDVFEVDLPPTCPQK</sequence>
<dbReference type="Gene3D" id="3.30.230.10">
    <property type="match status" value="1"/>
</dbReference>
<dbReference type="Pfam" id="PF00004">
    <property type="entry name" value="AAA"/>
    <property type="match status" value="1"/>
</dbReference>
<feature type="active site" evidence="9 11">
    <location>
        <position position="723"/>
    </location>
</feature>
<dbReference type="InterPro" id="IPR008268">
    <property type="entry name" value="Peptidase_S16_AS"/>
</dbReference>
<dbReference type="Pfam" id="PF02190">
    <property type="entry name" value="LON_substr_bdg"/>
    <property type="match status" value="1"/>
</dbReference>
<evidence type="ECO:0000256" key="13">
    <source>
        <dbReference type="PROSITE-ProRule" id="PRU01122"/>
    </source>
</evidence>
<dbReference type="SUPFAM" id="SSF52540">
    <property type="entry name" value="P-loop containing nucleoside triphosphate hydrolases"/>
    <property type="match status" value="1"/>
</dbReference>
<dbReference type="SUPFAM" id="SSF54211">
    <property type="entry name" value="Ribosomal protein S5 domain 2-like"/>
    <property type="match status" value="1"/>
</dbReference>
<evidence type="ECO:0000259" key="17">
    <source>
        <dbReference type="PROSITE" id="PS51787"/>
    </source>
</evidence>
<evidence type="ECO:0000259" key="16">
    <source>
        <dbReference type="PROSITE" id="PS51786"/>
    </source>
</evidence>
<evidence type="ECO:0000256" key="6">
    <source>
        <dbReference type="ARBA" id="ARBA00022825"/>
    </source>
</evidence>
<dbReference type="GO" id="GO:0034605">
    <property type="term" value="P:cellular response to heat"/>
    <property type="evidence" value="ECO:0007669"/>
    <property type="project" value="UniProtKB-UniRule"/>
</dbReference>
<comment type="induction">
    <text evidence="9">By heat shock.</text>
</comment>
<feature type="domain" description="Lon proteolytic" evidence="16">
    <location>
        <begin position="593"/>
        <end position="774"/>
    </location>
</feature>
<evidence type="ECO:0000313" key="19">
    <source>
        <dbReference type="Proteomes" id="UP000811545"/>
    </source>
</evidence>
<evidence type="ECO:0000256" key="15">
    <source>
        <dbReference type="SAM" id="Coils"/>
    </source>
</evidence>
<name>A0A9E2BGT7_PSYF1</name>
<keyword evidence="8 9" id="KW-0346">Stress response</keyword>
<evidence type="ECO:0000256" key="11">
    <source>
        <dbReference type="PIRSR" id="PIRSR001174-1"/>
    </source>
</evidence>
<comment type="function">
    <text evidence="9">ATP-dependent serine protease that mediates the selective degradation of mutant and abnormal proteins as well as certain short-lived regulatory proteins. Required for cellular homeostasis and for survival from DNA damage and developmental changes induced by stress. Degrades polypeptides processively to yield small peptide fragments that are 5 to 10 amino acids long. Binds to DNA in a double-stranded, site-specific manner.</text>
</comment>
<dbReference type="Proteomes" id="UP000811545">
    <property type="component" value="Unassembled WGS sequence"/>
</dbReference>
<dbReference type="InterPro" id="IPR046336">
    <property type="entry name" value="Lon_prtase_N_sf"/>
</dbReference>
<dbReference type="Pfam" id="PF22667">
    <property type="entry name" value="Lon_lid"/>
    <property type="match status" value="1"/>
</dbReference>
<dbReference type="AlphaFoldDB" id="A0A9E2BGT7"/>
<dbReference type="PANTHER" id="PTHR10046">
    <property type="entry name" value="ATP DEPENDENT LON PROTEASE FAMILY MEMBER"/>
    <property type="match status" value="1"/>
</dbReference>
<dbReference type="InterPro" id="IPR003959">
    <property type="entry name" value="ATPase_AAA_core"/>
</dbReference>
<proteinExistence type="evidence at transcript level"/>
<dbReference type="GO" id="GO:0005737">
    <property type="term" value="C:cytoplasm"/>
    <property type="evidence" value="ECO:0007669"/>
    <property type="project" value="UniProtKB-SubCell"/>
</dbReference>
<dbReference type="GO" id="GO:0004252">
    <property type="term" value="F:serine-type endopeptidase activity"/>
    <property type="evidence" value="ECO:0007669"/>
    <property type="project" value="UniProtKB-UniRule"/>
</dbReference>
<dbReference type="SUPFAM" id="SSF88697">
    <property type="entry name" value="PUA domain-like"/>
    <property type="match status" value="1"/>
</dbReference>
<dbReference type="PROSITE" id="PS01046">
    <property type="entry name" value="LON_SER"/>
    <property type="match status" value="1"/>
</dbReference>
<dbReference type="PIRSF" id="PIRSF001174">
    <property type="entry name" value="Lon_proteas"/>
    <property type="match status" value="1"/>
</dbReference>
<keyword evidence="2 9" id="KW-0963">Cytoplasm</keyword>
<accession>A0A9E2BGT7</accession>
<dbReference type="Gene3D" id="2.30.130.40">
    <property type="entry name" value="LON domain-like"/>
    <property type="match status" value="1"/>
</dbReference>
<feature type="coiled-coil region" evidence="15">
    <location>
        <begin position="207"/>
        <end position="247"/>
    </location>
</feature>
<dbReference type="GO" id="GO:0006515">
    <property type="term" value="P:protein quality control for misfolded or incompletely synthesized proteins"/>
    <property type="evidence" value="ECO:0007669"/>
    <property type="project" value="UniProtKB-UniRule"/>
</dbReference>
<dbReference type="Pfam" id="PF05362">
    <property type="entry name" value="Lon_C"/>
    <property type="match status" value="1"/>
</dbReference>
<dbReference type="SMART" id="SM00464">
    <property type="entry name" value="LON"/>
    <property type="match status" value="1"/>
</dbReference>
<dbReference type="InterPro" id="IPR027543">
    <property type="entry name" value="Lon_bac"/>
</dbReference>